<dbReference type="PROSITE" id="PS00616">
    <property type="entry name" value="HIS_ACID_PHOSPHAT_1"/>
    <property type="match status" value="1"/>
</dbReference>
<keyword evidence="2 4" id="KW-0378">Hydrolase</keyword>
<feature type="signal peptide" evidence="3">
    <location>
        <begin position="1"/>
        <end position="24"/>
    </location>
</feature>
<dbReference type="Gene3D" id="3.40.50.1240">
    <property type="entry name" value="Phosphoglycerate mutase-like"/>
    <property type="match status" value="2"/>
</dbReference>
<name>A0A7W8C2N5_9BACT</name>
<dbReference type="RefSeq" id="WP_183721497.1">
    <property type="nucleotide sequence ID" value="NZ_JACHGO010000008.1"/>
</dbReference>
<dbReference type="GO" id="GO:0030288">
    <property type="term" value="C:outer membrane-bounded periplasmic space"/>
    <property type="evidence" value="ECO:0007669"/>
    <property type="project" value="TreeGrafter"/>
</dbReference>
<dbReference type="GO" id="GO:0050308">
    <property type="term" value="F:sugar-phosphatase activity"/>
    <property type="evidence" value="ECO:0007669"/>
    <property type="project" value="TreeGrafter"/>
</dbReference>
<protein>
    <submittedName>
        <fullName evidence="4">4-phytase/acid phosphatase</fullName>
        <ecNumber evidence="4">3.1.3.2</ecNumber>
        <ecNumber evidence="4">3.1.3.26</ecNumber>
    </submittedName>
</protein>
<comment type="similarity">
    <text evidence="1">Belongs to the histidine acid phosphatase family.</text>
</comment>
<evidence type="ECO:0000256" key="3">
    <source>
        <dbReference type="SAM" id="SignalP"/>
    </source>
</evidence>
<dbReference type="PANTHER" id="PTHR11567">
    <property type="entry name" value="ACID PHOSPHATASE-RELATED"/>
    <property type="match status" value="1"/>
</dbReference>
<evidence type="ECO:0000313" key="4">
    <source>
        <dbReference type="EMBL" id="MBB5144473.1"/>
    </source>
</evidence>
<dbReference type="CDD" id="cd07061">
    <property type="entry name" value="HP_HAP_like"/>
    <property type="match status" value="1"/>
</dbReference>
<evidence type="ECO:0000256" key="2">
    <source>
        <dbReference type="ARBA" id="ARBA00022801"/>
    </source>
</evidence>
<dbReference type="EC" id="3.1.3.26" evidence="4"/>
<comment type="caution">
    <text evidence="4">The sequence shown here is derived from an EMBL/GenBank/DDBJ whole genome shotgun (WGS) entry which is preliminary data.</text>
</comment>
<evidence type="ECO:0000256" key="1">
    <source>
        <dbReference type="ARBA" id="ARBA00005375"/>
    </source>
</evidence>
<dbReference type="GO" id="GO:0008707">
    <property type="term" value="F:inositol hexakisphosphate 4-phosphatase activity"/>
    <property type="evidence" value="ECO:0007669"/>
    <property type="project" value="UniProtKB-EC"/>
</dbReference>
<dbReference type="InterPro" id="IPR033379">
    <property type="entry name" value="Acid_Pase_AS"/>
</dbReference>
<gene>
    <name evidence="4" type="ORF">HNQ38_002588</name>
</gene>
<dbReference type="Proteomes" id="UP000539075">
    <property type="component" value="Unassembled WGS sequence"/>
</dbReference>
<dbReference type="GO" id="GO:0003993">
    <property type="term" value="F:acid phosphatase activity"/>
    <property type="evidence" value="ECO:0007669"/>
    <property type="project" value="UniProtKB-EC"/>
</dbReference>
<reference evidence="4 5" key="1">
    <citation type="submission" date="2020-08" db="EMBL/GenBank/DDBJ databases">
        <title>Genomic Encyclopedia of Type Strains, Phase IV (KMG-IV): sequencing the most valuable type-strain genomes for metagenomic binning, comparative biology and taxonomic classification.</title>
        <authorList>
            <person name="Goeker M."/>
        </authorList>
    </citation>
    <scope>NUCLEOTIDE SEQUENCE [LARGE SCALE GENOMIC DNA]</scope>
    <source>
        <strain evidence="4 5">DSM 11275</strain>
    </source>
</reference>
<keyword evidence="5" id="KW-1185">Reference proteome</keyword>
<accession>A0A7W8C2N5</accession>
<dbReference type="SUPFAM" id="SSF53254">
    <property type="entry name" value="Phosphoglycerate mutase-like"/>
    <property type="match status" value="1"/>
</dbReference>
<dbReference type="InterPro" id="IPR050645">
    <property type="entry name" value="Histidine_acid_phosphatase"/>
</dbReference>
<dbReference type="EMBL" id="JACHGO010000008">
    <property type="protein sequence ID" value="MBB5144473.1"/>
    <property type="molecule type" value="Genomic_DNA"/>
</dbReference>
<proteinExistence type="inferred from homology"/>
<keyword evidence="3" id="KW-0732">Signal</keyword>
<dbReference type="InterPro" id="IPR000560">
    <property type="entry name" value="His_Pase_clade-2"/>
</dbReference>
<dbReference type="EC" id="3.1.3.2" evidence="4"/>
<dbReference type="AlphaFoldDB" id="A0A7W8C2N5"/>
<feature type="chain" id="PRO_5030825711" evidence="3">
    <location>
        <begin position="25"/>
        <end position="435"/>
    </location>
</feature>
<dbReference type="Pfam" id="PF00328">
    <property type="entry name" value="His_Phos_2"/>
    <property type="match status" value="1"/>
</dbReference>
<evidence type="ECO:0000313" key="5">
    <source>
        <dbReference type="Proteomes" id="UP000539075"/>
    </source>
</evidence>
<sequence>MHKFWHLISLCLALGLIATTTAKSEETSSVKDEGELVRVVVLSRHGVRSPTQSRETLAAWSTRTWPQWPVQQGLLTKRGALLTSAMWENLRLRFIRAGLDLTAEQVYVRADVDQRTQATARALLDGLHLSSTPFAVSKGRLDPLFHPVKAGTCAFDAQSVREDILRQAGGSLEHLARELEEPLRRISDLVAPVSPALCQKWKLPPDCALADIPGVIEVKGNEHAVNLQGGLAIASSLAEIFLLEYAQWPDKLPAWGQANDAVLRQILPIHNKIFDLVNRAPAVAGPRGSALLHEMAAALAGTHVDSRVNQARLTVLVGHDTNISNIGGLLGINWQLPEQGNSAIPPAGMLAFELRQKHSQQMIRIVFCAQSLNTMREWTEAAPLAEAAPVCVPARLTSGEMALYTAEAFSQRVQSAVRSQCMPEEAEHLREQAGL</sequence>
<organism evidence="4 5">
    <name type="scientific">Desulfovibrio intestinalis</name>
    <dbReference type="NCBI Taxonomy" id="58621"/>
    <lineage>
        <taxon>Bacteria</taxon>
        <taxon>Pseudomonadati</taxon>
        <taxon>Thermodesulfobacteriota</taxon>
        <taxon>Desulfovibrionia</taxon>
        <taxon>Desulfovibrionales</taxon>
        <taxon>Desulfovibrionaceae</taxon>
        <taxon>Desulfovibrio</taxon>
    </lineage>
</organism>
<dbReference type="InterPro" id="IPR029033">
    <property type="entry name" value="His_PPase_superfam"/>
</dbReference>
<dbReference type="PANTHER" id="PTHR11567:SF110">
    <property type="entry name" value="2-PHOSPHOXYLOSE PHOSPHATASE 1"/>
    <property type="match status" value="1"/>
</dbReference>